<dbReference type="Proteomes" id="UP000008068">
    <property type="component" value="Unassembled WGS sequence"/>
</dbReference>
<dbReference type="PANTHER" id="PTHR46952">
    <property type="entry name" value="SERPENTINE RECEPTOR, CLASS X-RELATED"/>
    <property type="match status" value="1"/>
</dbReference>
<evidence type="ECO:0000256" key="1">
    <source>
        <dbReference type="SAM" id="Phobius"/>
    </source>
</evidence>
<dbReference type="PANTHER" id="PTHR46952:SF2">
    <property type="entry name" value="7TM GPCR SERPENTINE RECEPTOR CLASS X (SRX) DOMAIN-CONTAINING PROTEIN"/>
    <property type="match status" value="1"/>
</dbReference>
<dbReference type="OMA" id="YSKWITI"/>
<feature type="transmembrane region" description="Helical" evidence="1">
    <location>
        <begin position="12"/>
        <end position="35"/>
    </location>
</feature>
<gene>
    <name evidence="3" type="primary">Cbn-srx-111</name>
    <name evidence="3" type="ORF">CAEBREN_25934</name>
</gene>
<dbReference type="OrthoDB" id="5810068at2759"/>
<sequence>MHTVDFFTAQLGGILMILVSIIGLFFNLSAFYQYLSLEKTSFHIMCISKTVSNSLHLLVYLVYNGPSALFYTQIGPEIVNRYLNQAIAYGLYCQGPLTQALITVNRFLIVYFTPVVIPWYSKWITMGSLTACWVIAAYFSTLVGFPESCLLRFSHQYLTWIHDDCPFFIHYILQNDFLYLILPLGIFSNSMNFFIAFKLFSQSKSQSLSNETGRQRRNSTVRLFVQNCFEDWIYVLDTVNSVFFRNTVNDGFVIFLVTLGSNLVTQVADGSVMFISNLHHIRKQRSKIRHLSPIAANPI</sequence>
<feature type="transmembrane region" description="Helical" evidence="1">
    <location>
        <begin position="55"/>
        <end position="74"/>
    </location>
</feature>
<dbReference type="Pfam" id="PF10328">
    <property type="entry name" value="7TM_GPCR_Srx"/>
    <property type="match status" value="1"/>
</dbReference>
<evidence type="ECO:0000259" key="2">
    <source>
        <dbReference type="Pfam" id="PF10328"/>
    </source>
</evidence>
<keyword evidence="4" id="KW-1185">Reference proteome</keyword>
<accession>G0MD66</accession>
<feature type="transmembrane region" description="Helical" evidence="1">
    <location>
        <begin position="86"/>
        <end position="111"/>
    </location>
</feature>
<dbReference type="eggNOG" id="ENOG502TG4S">
    <property type="taxonomic scope" value="Eukaryota"/>
</dbReference>
<dbReference type="HOGENOM" id="CLU_070417_1_0_1"/>
<keyword evidence="1" id="KW-1133">Transmembrane helix</keyword>
<dbReference type="AlphaFoldDB" id="G0MD66"/>
<dbReference type="SUPFAM" id="SSF81321">
    <property type="entry name" value="Family A G protein-coupled receptor-like"/>
    <property type="match status" value="1"/>
</dbReference>
<organism evidence="4">
    <name type="scientific">Caenorhabditis brenneri</name>
    <name type="common">Nematode worm</name>
    <dbReference type="NCBI Taxonomy" id="135651"/>
    <lineage>
        <taxon>Eukaryota</taxon>
        <taxon>Metazoa</taxon>
        <taxon>Ecdysozoa</taxon>
        <taxon>Nematoda</taxon>
        <taxon>Chromadorea</taxon>
        <taxon>Rhabditida</taxon>
        <taxon>Rhabditina</taxon>
        <taxon>Rhabditomorpha</taxon>
        <taxon>Rhabditoidea</taxon>
        <taxon>Rhabditidae</taxon>
        <taxon>Peloderinae</taxon>
        <taxon>Caenorhabditis</taxon>
    </lineage>
</organism>
<reference evidence="4" key="1">
    <citation type="submission" date="2011-07" db="EMBL/GenBank/DDBJ databases">
        <authorList>
            <consortium name="Caenorhabditis brenneri Sequencing and Analysis Consortium"/>
            <person name="Wilson R.K."/>
        </authorList>
    </citation>
    <scope>NUCLEOTIDE SEQUENCE [LARGE SCALE GENOMIC DNA]</scope>
    <source>
        <strain evidence="4">PB2801</strain>
    </source>
</reference>
<feature type="domain" description="7TM GPCR serpentine receptor class x (Srx)" evidence="2">
    <location>
        <begin position="17"/>
        <end position="277"/>
    </location>
</feature>
<dbReference type="Gene3D" id="1.20.1070.10">
    <property type="entry name" value="Rhodopsin 7-helix transmembrane proteins"/>
    <property type="match status" value="1"/>
</dbReference>
<protein>
    <submittedName>
        <fullName evidence="3">CBN-SRX-111 protein</fullName>
    </submittedName>
</protein>
<dbReference type="FunCoup" id="G0MD66">
    <property type="interactions" value="11"/>
</dbReference>
<feature type="transmembrane region" description="Helical" evidence="1">
    <location>
        <begin position="123"/>
        <end position="145"/>
    </location>
</feature>
<evidence type="ECO:0000313" key="3">
    <source>
        <dbReference type="EMBL" id="EGT49776.1"/>
    </source>
</evidence>
<keyword evidence="1" id="KW-0812">Transmembrane</keyword>
<dbReference type="InParanoid" id="G0MD66"/>
<keyword evidence="1" id="KW-0472">Membrane</keyword>
<evidence type="ECO:0000313" key="4">
    <source>
        <dbReference type="Proteomes" id="UP000008068"/>
    </source>
</evidence>
<dbReference type="InterPro" id="IPR019430">
    <property type="entry name" value="7TM_GPCR_serpentine_rcpt_Srx"/>
</dbReference>
<proteinExistence type="predicted"/>
<dbReference type="EMBL" id="GL379790">
    <property type="protein sequence ID" value="EGT49776.1"/>
    <property type="molecule type" value="Genomic_DNA"/>
</dbReference>
<feature type="transmembrane region" description="Helical" evidence="1">
    <location>
        <begin position="177"/>
        <end position="200"/>
    </location>
</feature>
<name>G0MD66_CAEBE</name>